<evidence type="ECO:0000313" key="2">
    <source>
        <dbReference type="EMBL" id="KMU84853.1"/>
    </source>
</evidence>
<organism evidence="2 3">
    <name type="scientific">Coccidioides immitis H538.4</name>
    <dbReference type="NCBI Taxonomy" id="396776"/>
    <lineage>
        <taxon>Eukaryota</taxon>
        <taxon>Fungi</taxon>
        <taxon>Dikarya</taxon>
        <taxon>Ascomycota</taxon>
        <taxon>Pezizomycotina</taxon>
        <taxon>Eurotiomycetes</taxon>
        <taxon>Eurotiomycetidae</taxon>
        <taxon>Onygenales</taxon>
        <taxon>Onygenaceae</taxon>
        <taxon>Coccidioides</taxon>
    </lineage>
</organism>
<name>A0A0J8UCA6_COCIT</name>
<accession>A0A0J8UCA6</accession>
<dbReference type="Proteomes" id="UP000054563">
    <property type="component" value="Unassembled WGS sequence"/>
</dbReference>
<protein>
    <submittedName>
        <fullName evidence="2">Uncharacterized protein</fullName>
    </submittedName>
</protein>
<feature type="signal peptide" evidence="1">
    <location>
        <begin position="1"/>
        <end position="21"/>
    </location>
</feature>
<evidence type="ECO:0000313" key="3">
    <source>
        <dbReference type="Proteomes" id="UP000054563"/>
    </source>
</evidence>
<dbReference type="VEuPathDB" id="FungiDB:CIHG_02638"/>
<reference evidence="3" key="1">
    <citation type="journal article" date="2010" name="Genome Res.">
        <title>Population genomic sequencing of Coccidioides fungi reveals recent hybridization and transposon control.</title>
        <authorList>
            <person name="Neafsey D.E."/>
            <person name="Barker B.M."/>
            <person name="Sharpton T.J."/>
            <person name="Stajich J.E."/>
            <person name="Park D.J."/>
            <person name="Whiston E."/>
            <person name="Hung C.-Y."/>
            <person name="McMahan C."/>
            <person name="White J."/>
            <person name="Sykes S."/>
            <person name="Heiman D."/>
            <person name="Young S."/>
            <person name="Zeng Q."/>
            <person name="Abouelleil A."/>
            <person name="Aftuck L."/>
            <person name="Bessette D."/>
            <person name="Brown A."/>
            <person name="FitzGerald M."/>
            <person name="Lui A."/>
            <person name="Macdonald J.P."/>
            <person name="Priest M."/>
            <person name="Orbach M.J."/>
            <person name="Galgiani J.N."/>
            <person name="Kirkland T.N."/>
            <person name="Cole G.T."/>
            <person name="Birren B.W."/>
            <person name="Henn M.R."/>
            <person name="Taylor J.W."/>
            <person name="Rounsley S.D."/>
        </authorList>
    </citation>
    <scope>NUCLEOTIDE SEQUENCE [LARGE SCALE GENOMIC DNA]</scope>
    <source>
        <strain evidence="3">H538.4</strain>
    </source>
</reference>
<feature type="chain" id="PRO_5005310183" evidence="1">
    <location>
        <begin position="22"/>
        <end position="133"/>
    </location>
</feature>
<evidence type="ECO:0000256" key="1">
    <source>
        <dbReference type="SAM" id="SignalP"/>
    </source>
</evidence>
<proteinExistence type="predicted"/>
<dbReference type="AlphaFoldDB" id="A0A0J8UCA6"/>
<gene>
    <name evidence="2" type="ORF">CIHG_02638</name>
</gene>
<keyword evidence="1" id="KW-0732">Signal</keyword>
<sequence length="133" mass="14091">MTGGWELTVFLLLLLVSPCSSLWASGRKLTAFDDDEWVTGSPPSPALNAARTQAASLQAPTRVSGLKWISDSLGPSVFPGFSARPGTNSSLANDRNAAPRSGVWIGSCDLRSRQAEEDLGPMLAGVGLWDEMN</sequence>
<dbReference type="EMBL" id="DS016986">
    <property type="protein sequence ID" value="KMU84853.1"/>
    <property type="molecule type" value="Genomic_DNA"/>
</dbReference>